<protein>
    <submittedName>
        <fullName evidence="1">Uncharacterized protein</fullName>
    </submittedName>
</protein>
<evidence type="ECO:0000313" key="1">
    <source>
        <dbReference type="EMBL" id="KAH9328112.1"/>
    </source>
</evidence>
<keyword evidence="2" id="KW-1185">Reference proteome</keyword>
<feature type="non-terminal residue" evidence="1">
    <location>
        <position position="1"/>
    </location>
</feature>
<comment type="caution">
    <text evidence="1">The sequence shown here is derived from an EMBL/GenBank/DDBJ whole genome shotgun (WGS) entry which is preliminary data.</text>
</comment>
<evidence type="ECO:0000313" key="2">
    <source>
        <dbReference type="Proteomes" id="UP000824469"/>
    </source>
</evidence>
<proteinExistence type="predicted"/>
<dbReference type="AlphaFoldDB" id="A0AA38GU65"/>
<sequence>HSDQAIQLDQFGSPLQSSRLDNKLDRQFRVVPLVQVHHSHLSSVRPGHGPGSPGE</sequence>
<name>A0AA38GU65_TAXCH</name>
<dbReference type="Proteomes" id="UP000824469">
    <property type="component" value="Unassembled WGS sequence"/>
</dbReference>
<dbReference type="EMBL" id="JAHRHJ020000001">
    <property type="protein sequence ID" value="KAH9328112.1"/>
    <property type="molecule type" value="Genomic_DNA"/>
</dbReference>
<gene>
    <name evidence="1" type="ORF">KI387_000220</name>
</gene>
<feature type="non-terminal residue" evidence="1">
    <location>
        <position position="55"/>
    </location>
</feature>
<organism evidence="1 2">
    <name type="scientific">Taxus chinensis</name>
    <name type="common">Chinese yew</name>
    <name type="synonym">Taxus wallichiana var. chinensis</name>
    <dbReference type="NCBI Taxonomy" id="29808"/>
    <lineage>
        <taxon>Eukaryota</taxon>
        <taxon>Viridiplantae</taxon>
        <taxon>Streptophyta</taxon>
        <taxon>Embryophyta</taxon>
        <taxon>Tracheophyta</taxon>
        <taxon>Spermatophyta</taxon>
        <taxon>Pinopsida</taxon>
        <taxon>Pinidae</taxon>
        <taxon>Conifers II</taxon>
        <taxon>Cupressales</taxon>
        <taxon>Taxaceae</taxon>
        <taxon>Taxus</taxon>
    </lineage>
</organism>
<accession>A0AA38GU65</accession>
<reference evidence="1 2" key="1">
    <citation type="journal article" date="2021" name="Nat. Plants">
        <title>The Taxus genome provides insights into paclitaxel biosynthesis.</title>
        <authorList>
            <person name="Xiong X."/>
            <person name="Gou J."/>
            <person name="Liao Q."/>
            <person name="Li Y."/>
            <person name="Zhou Q."/>
            <person name="Bi G."/>
            <person name="Li C."/>
            <person name="Du R."/>
            <person name="Wang X."/>
            <person name="Sun T."/>
            <person name="Guo L."/>
            <person name="Liang H."/>
            <person name="Lu P."/>
            <person name="Wu Y."/>
            <person name="Zhang Z."/>
            <person name="Ro D.K."/>
            <person name="Shang Y."/>
            <person name="Huang S."/>
            <person name="Yan J."/>
        </authorList>
    </citation>
    <scope>NUCLEOTIDE SEQUENCE [LARGE SCALE GENOMIC DNA]</scope>
    <source>
        <strain evidence="1">Ta-2019</strain>
    </source>
</reference>